<organism evidence="3 4">
    <name type="scientific">Seminavis robusta</name>
    <dbReference type="NCBI Taxonomy" id="568900"/>
    <lineage>
        <taxon>Eukaryota</taxon>
        <taxon>Sar</taxon>
        <taxon>Stramenopiles</taxon>
        <taxon>Ochrophyta</taxon>
        <taxon>Bacillariophyta</taxon>
        <taxon>Bacillariophyceae</taxon>
        <taxon>Bacillariophycidae</taxon>
        <taxon>Naviculales</taxon>
        <taxon>Naviculaceae</taxon>
        <taxon>Seminavis</taxon>
    </lineage>
</organism>
<proteinExistence type="predicted"/>
<dbReference type="InterPro" id="IPR029071">
    <property type="entry name" value="Ubiquitin-like_domsf"/>
</dbReference>
<dbReference type="Proteomes" id="UP001153069">
    <property type="component" value="Unassembled WGS sequence"/>
</dbReference>
<comment type="caution">
    <text evidence="3">The sequence shown here is derived from an EMBL/GenBank/DDBJ whole genome shotgun (WGS) entry which is preliminary data.</text>
</comment>
<dbReference type="InterPro" id="IPR004854">
    <property type="entry name" value="Ufd1-like"/>
</dbReference>
<evidence type="ECO:0000313" key="4">
    <source>
        <dbReference type="Proteomes" id="UP001153069"/>
    </source>
</evidence>
<accession>A0A9N8E233</accession>
<dbReference type="GO" id="GO:0036503">
    <property type="term" value="P:ERAD pathway"/>
    <property type="evidence" value="ECO:0007669"/>
    <property type="project" value="TreeGrafter"/>
</dbReference>
<evidence type="ECO:0000256" key="1">
    <source>
        <dbReference type="SAM" id="MobiDB-lite"/>
    </source>
</evidence>
<protein>
    <submittedName>
        <fullName evidence="3">Ubiquitin fusion degradation protein UFD1</fullName>
    </submittedName>
</protein>
<feature type="domain" description="UBX" evidence="2">
    <location>
        <begin position="414"/>
        <end position="491"/>
    </location>
</feature>
<dbReference type="Gene3D" id="3.10.20.90">
    <property type="entry name" value="Phosphatidylinositol 3-kinase Catalytic Subunit, Chain A, domain 1"/>
    <property type="match status" value="1"/>
</dbReference>
<dbReference type="InterPro" id="IPR042299">
    <property type="entry name" value="Ufd1-like_Nn"/>
</dbReference>
<dbReference type="SUPFAM" id="SSF54236">
    <property type="entry name" value="Ubiquitin-like"/>
    <property type="match status" value="1"/>
</dbReference>
<dbReference type="InterPro" id="IPR055418">
    <property type="entry name" value="UFD1_N2"/>
</dbReference>
<sequence>MMDFEDAAQRLARDQQKLRGRRTVAVSAKAKREADYRKKQQEKMRAERQRAQRQQAHWKKYMTACDRQLGVKRLSTISESLQLAPTSIHGDGDKLALPSSVLEFLTAQEEMTSSPWMFRIGLVHPEYQYPQSMLLQTLKPDEEDDMSDDDDDHHNRDQPMEAYLDELAHKYITYTHGTVVEFTQEEGHVGLPAPIAAALIDKHRRRAEHQNFVVPLKRTQDPSAATASSQDEDTMNVHDDDDNKTPGHVAYGAFDVPDMAVEITMVRLPKGKGCTLKPTTEAIQNGFYNLQDVKMVLEQSLIRTRATLSVGDTVHTWHRGVKYDLTVSKVLPATYHAVTCINTDIEVDFEAPEQDQTTMDTTTTAMEETSTKRTGQTLSGGRTLSSSPTPPAAVARPPVTTTAIELIPEPPVDQKEGVCTIQIRGDGVTSSARRRFDIEKATLQDLFAFAASNISHSHPFQLVTRFPRKVYPVGTKTLAEAGISAGQELLMVERI</sequence>
<dbReference type="Pfam" id="PF00789">
    <property type="entry name" value="UBX"/>
    <property type="match status" value="1"/>
</dbReference>
<feature type="compositionally biased region" description="Polar residues" evidence="1">
    <location>
        <begin position="372"/>
        <end position="387"/>
    </location>
</feature>
<dbReference type="PANTHER" id="PTHR12555:SF13">
    <property type="entry name" value="UBIQUITIN RECOGNITION FACTOR IN ER-ASSOCIATED DEGRADATION PROTEIN 1"/>
    <property type="match status" value="1"/>
</dbReference>
<dbReference type="InterPro" id="IPR001012">
    <property type="entry name" value="UBX_dom"/>
</dbReference>
<evidence type="ECO:0000313" key="3">
    <source>
        <dbReference type="EMBL" id="CAB9510289.1"/>
    </source>
</evidence>
<dbReference type="Gene3D" id="3.10.330.10">
    <property type="match status" value="1"/>
</dbReference>
<dbReference type="AlphaFoldDB" id="A0A9N8E233"/>
<dbReference type="CDD" id="cd01767">
    <property type="entry name" value="UBX"/>
    <property type="match status" value="1"/>
</dbReference>
<feature type="region of interest" description="Disordered" evidence="1">
    <location>
        <begin position="360"/>
        <end position="397"/>
    </location>
</feature>
<feature type="region of interest" description="Disordered" evidence="1">
    <location>
        <begin position="218"/>
        <end position="244"/>
    </location>
</feature>
<dbReference type="Gene3D" id="2.40.40.50">
    <property type="entry name" value="Ubiquitin fusion degradation protein UFD1, N-terminal domain"/>
    <property type="match status" value="1"/>
</dbReference>
<dbReference type="Pfam" id="PF24842">
    <property type="entry name" value="UFD1_N2"/>
    <property type="match status" value="1"/>
</dbReference>
<dbReference type="PROSITE" id="PS50033">
    <property type="entry name" value="UBX"/>
    <property type="match status" value="1"/>
</dbReference>
<feature type="compositionally biased region" description="Basic and acidic residues" evidence="1">
    <location>
        <begin position="7"/>
        <end position="17"/>
    </location>
</feature>
<dbReference type="OrthoDB" id="422728at2759"/>
<dbReference type="EMBL" id="CAICTM010000428">
    <property type="protein sequence ID" value="CAB9510289.1"/>
    <property type="molecule type" value="Genomic_DNA"/>
</dbReference>
<feature type="compositionally biased region" description="Basic and acidic residues" evidence="1">
    <location>
        <begin position="30"/>
        <end position="44"/>
    </location>
</feature>
<dbReference type="PANTHER" id="PTHR12555">
    <property type="entry name" value="UBIQUITIN FUSION DEGRADATON PROTEIN 1"/>
    <property type="match status" value="1"/>
</dbReference>
<dbReference type="GO" id="GO:0031593">
    <property type="term" value="F:polyubiquitin modification-dependent protein binding"/>
    <property type="evidence" value="ECO:0007669"/>
    <property type="project" value="TreeGrafter"/>
</dbReference>
<name>A0A9N8E233_9STRA</name>
<dbReference type="GO" id="GO:0006511">
    <property type="term" value="P:ubiquitin-dependent protein catabolic process"/>
    <property type="evidence" value="ECO:0007669"/>
    <property type="project" value="InterPro"/>
</dbReference>
<dbReference type="GO" id="GO:0034098">
    <property type="term" value="C:VCP-NPL4-UFD1 AAA ATPase complex"/>
    <property type="evidence" value="ECO:0007669"/>
    <property type="project" value="TreeGrafter"/>
</dbReference>
<keyword evidence="4" id="KW-1185">Reference proteome</keyword>
<gene>
    <name evidence="3" type="ORF">SEMRO_429_G141160.1</name>
</gene>
<evidence type="ECO:0000259" key="2">
    <source>
        <dbReference type="PROSITE" id="PS50033"/>
    </source>
</evidence>
<reference evidence="3" key="1">
    <citation type="submission" date="2020-06" db="EMBL/GenBank/DDBJ databases">
        <authorList>
            <consortium name="Plant Systems Biology data submission"/>
        </authorList>
    </citation>
    <scope>NUCLEOTIDE SEQUENCE</scope>
    <source>
        <strain evidence="3">D6</strain>
    </source>
</reference>
<feature type="region of interest" description="Disordered" evidence="1">
    <location>
        <begin position="1"/>
        <end position="44"/>
    </location>
</feature>
<feature type="compositionally biased region" description="Basic and acidic residues" evidence="1">
    <location>
        <begin position="235"/>
        <end position="244"/>
    </location>
</feature>